<dbReference type="InterPro" id="IPR055352">
    <property type="entry name" value="CCD_aECM"/>
</dbReference>
<keyword evidence="3" id="KW-1185">Reference proteome</keyword>
<evidence type="ECO:0000256" key="1">
    <source>
        <dbReference type="SAM" id="SignalP"/>
    </source>
</evidence>
<organism evidence="3 4">
    <name type="scientific">Strongyloides papillosus</name>
    <name type="common">Intestinal threadworm</name>
    <dbReference type="NCBI Taxonomy" id="174720"/>
    <lineage>
        <taxon>Eukaryota</taxon>
        <taxon>Metazoa</taxon>
        <taxon>Ecdysozoa</taxon>
        <taxon>Nematoda</taxon>
        <taxon>Chromadorea</taxon>
        <taxon>Rhabditida</taxon>
        <taxon>Tylenchina</taxon>
        <taxon>Panagrolaimomorpha</taxon>
        <taxon>Strongyloidoidea</taxon>
        <taxon>Strongyloididae</taxon>
        <taxon>Strongyloides</taxon>
    </lineage>
</organism>
<protein>
    <submittedName>
        <fullName evidence="4">Astacin domain-containing protein</fullName>
    </submittedName>
</protein>
<evidence type="ECO:0000313" key="3">
    <source>
        <dbReference type="Proteomes" id="UP000046392"/>
    </source>
</evidence>
<sequence>MIILIFITILSFLSYIHTLPGQHEEIISGIGGLKILPLRKNNITVSRKIQRIGPSFIIKVPENRYYRPKSQKHTLIPQQNEIEAITTPKPQILTYNNIIIPPSAKVTNYNNVNEKQLSLKEIAIVTCKKIDVYRKLYKVNDIKIFARDNCFLIQLYYPDISCSDINEMVDYCVKKDFFKE</sequence>
<dbReference type="PANTHER" id="PTHR37435">
    <property type="entry name" value="PROTEIN CBG14344"/>
    <property type="match status" value="1"/>
</dbReference>
<reference evidence="4" key="1">
    <citation type="submission" date="2017-02" db="UniProtKB">
        <authorList>
            <consortium name="WormBaseParasite"/>
        </authorList>
    </citation>
    <scope>IDENTIFICATION</scope>
</reference>
<evidence type="ECO:0000313" key="4">
    <source>
        <dbReference type="WBParaSite" id="SPAL_0000501850.1"/>
    </source>
</evidence>
<dbReference type="AlphaFoldDB" id="A0A0N5BGB0"/>
<dbReference type="Proteomes" id="UP000046392">
    <property type="component" value="Unplaced"/>
</dbReference>
<name>A0A0N5BGB0_STREA</name>
<feature type="domain" description="aECM cysteine-cradle" evidence="2">
    <location>
        <begin position="126"/>
        <end position="175"/>
    </location>
</feature>
<feature type="chain" id="PRO_5005894223" evidence="1">
    <location>
        <begin position="19"/>
        <end position="180"/>
    </location>
</feature>
<accession>A0A0N5BGB0</accession>
<proteinExistence type="predicted"/>
<dbReference type="Pfam" id="PF23626">
    <property type="entry name" value="CCD_aECM"/>
    <property type="match status" value="1"/>
</dbReference>
<dbReference type="WBParaSite" id="SPAL_0000501850.1">
    <property type="protein sequence ID" value="SPAL_0000501850.1"/>
    <property type="gene ID" value="SPAL_0000501850"/>
</dbReference>
<feature type="signal peptide" evidence="1">
    <location>
        <begin position="1"/>
        <end position="18"/>
    </location>
</feature>
<keyword evidence="1" id="KW-0732">Signal</keyword>
<evidence type="ECO:0000259" key="2">
    <source>
        <dbReference type="Pfam" id="PF23626"/>
    </source>
</evidence>
<dbReference type="STRING" id="174720.A0A0N5BGB0"/>